<protein>
    <submittedName>
        <fullName evidence="2">Uncharacterized protein</fullName>
    </submittedName>
</protein>
<dbReference type="EMBL" id="CM017323">
    <property type="protein sequence ID" value="KAE8021812.1"/>
    <property type="molecule type" value="Genomic_DNA"/>
</dbReference>
<evidence type="ECO:0000313" key="3">
    <source>
        <dbReference type="Proteomes" id="UP000327013"/>
    </source>
</evidence>
<feature type="region of interest" description="Disordered" evidence="1">
    <location>
        <begin position="125"/>
        <end position="146"/>
    </location>
</feature>
<name>A0A5N6QYK9_9ROSI</name>
<dbReference type="Proteomes" id="UP000327013">
    <property type="component" value="Chromosome 3"/>
</dbReference>
<dbReference type="AlphaFoldDB" id="A0A5N6QYK9"/>
<proteinExistence type="predicted"/>
<evidence type="ECO:0000256" key="1">
    <source>
        <dbReference type="SAM" id="MobiDB-lite"/>
    </source>
</evidence>
<evidence type="ECO:0000313" key="2">
    <source>
        <dbReference type="EMBL" id="KAE8021812.1"/>
    </source>
</evidence>
<organism evidence="2 3">
    <name type="scientific">Carpinus fangiana</name>
    <dbReference type="NCBI Taxonomy" id="176857"/>
    <lineage>
        <taxon>Eukaryota</taxon>
        <taxon>Viridiplantae</taxon>
        <taxon>Streptophyta</taxon>
        <taxon>Embryophyta</taxon>
        <taxon>Tracheophyta</taxon>
        <taxon>Spermatophyta</taxon>
        <taxon>Magnoliopsida</taxon>
        <taxon>eudicotyledons</taxon>
        <taxon>Gunneridae</taxon>
        <taxon>Pentapetalae</taxon>
        <taxon>rosids</taxon>
        <taxon>fabids</taxon>
        <taxon>Fagales</taxon>
        <taxon>Betulaceae</taxon>
        <taxon>Carpinus</taxon>
    </lineage>
</organism>
<accession>A0A5N6QYK9</accession>
<dbReference type="OrthoDB" id="1532484at2759"/>
<reference evidence="2 3" key="1">
    <citation type="submission" date="2019-06" db="EMBL/GenBank/DDBJ databases">
        <title>A chromosomal-level reference genome of Carpinus fangiana (Coryloideae, Betulaceae).</title>
        <authorList>
            <person name="Yang X."/>
            <person name="Wang Z."/>
            <person name="Zhang L."/>
            <person name="Hao G."/>
            <person name="Liu J."/>
            <person name="Yang Y."/>
        </authorList>
    </citation>
    <scope>NUCLEOTIDE SEQUENCE [LARGE SCALE GENOMIC DNA]</scope>
    <source>
        <strain evidence="2">Cfa_2016G</strain>
        <tissue evidence="2">Leaf</tissue>
    </source>
</reference>
<keyword evidence="3" id="KW-1185">Reference proteome</keyword>
<sequence length="146" mass="16447">MYIFRASLKSYRSHSPPPASANSFQDSLNRGSEMVEETVNTKRGPCPALLVMLLIFLHIGHCGATTSITKNNASSRYDGRMDELEFMFDSEITRMLADKNTVTDGTNNRNKQAVACSRGRQYESCLPEGNKPRRPESCNSRYKRNC</sequence>
<gene>
    <name evidence="2" type="ORF">FH972_007673</name>
</gene>